<comment type="caution">
    <text evidence="1">The sequence shown here is derived from an EMBL/GenBank/DDBJ whole genome shotgun (WGS) entry which is preliminary data.</text>
</comment>
<keyword evidence="2" id="KW-1185">Reference proteome</keyword>
<protein>
    <submittedName>
        <fullName evidence="1">Uncharacterized protein</fullName>
    </submittedName>
</protein>
<accession>A0AA40ST55</accession>
<gene>
    <name evidence="1" type="ORF">FNW02_02730</name>
</gene>
<reference evidence="1" key="1">
    <citation type="submission" date="2019-07" db="EMBL/GenBank/DDBJ databases">
        <title>Toxilogical consequences of a new and cryptic species of cyanobacteria (Komarekiella delphini-convector) recovered from the epidermis of a bottlenose dolphin and 1500 ft. in the air.</title>
        <authorList>
            <person name="Brown A.O."/>
            <person name="Dvorak P."/>
            <person name="Villanueva C.D."/>
            <person name="Foss A.J."/>
            <person name="Garvey A.D."/>
            <person name="Gibson Q.A."/>
            <person name="Johansen J.R."/>
            <person name="Casamatta D.A."/>
        </authorList>
    </citation>
    <scope>NUCLEOTIDE SEQUENCE</scope>
    <source>
        <strain evidence="1">SJRDD-AB1</strain>
    </source>
</reference>
<sequence>MMSLDDMQELFVTEKRQGQEYLGFYLPEGKKELFKEYCQFIDSTMKNELEKFIDQCISDPKFQQYLEMKRRLKD</sequence>
<name>A0AA40ST55_9NOST</name>
<dbReference type="AlphaFoldDB" id="A0AA40ST55"/>
<dbReference type="EMBL" id="VJXY01000002">
    <property type="protein sequence ID" value="MBD6614801.1"/>
    <property type="molecule type" value="Genomic_DNA"/>
</dbReference>
<organism evidence="1 2">
    <name type="scientific">Komarekiella delphini-convector SJRDD-AB1</name>
    <dbReference type="NCBI Taxonomy" id="2593771"/>
    <lineage>
        <taxon>Bacteria</taxon>
        <taxon>Bacillati</taxon>
        <taxon>Cyanobacteriota</taxon>
        <taxon>Cyanophyceae</taxon>
        <taxon>Nostocales</taxon>
        <taxon>Nostocaceae</taxon>
        <taxon>Komarekiella</taxon>
        <taxon>Komarekiella delphini-convector</taxon>
    </lineage>
</organism>
<dbReference type="RefSeq" id="WP_191756068.1">
    <property type="nucleotide sequence ID" value="NZ_VJXY01000002.1"/>
</dbReference>
<evidence type="ECO:0000313" key="1">
    <source>
        <dbReference type="EMBL" id="MBD6614801.1"/>
    </source>
</evidence>
<dbReference type="Proteomes" id="UP001165986">
    <property type="component" value="Unassembled WGS sequence"/>
</dbReference>
<evidence type="ECO:0000313" key="2">
    <source>
        <dbReference type="Proteomes" id="UP001165986"/>
    </source>
</evidence>
<proteinExistence type="predicted"/>